<protein>
    <submittedName>
        <fullName evidence="1">CSEP0470 putative effector protein</fullName>
    </submittedName>
</protein>
<sequence>MSCVISILIAAIGRMAKFFLPEPSHGIHVSGSQITGPGTHVFAYCSFLQDVNQIVGIIAKSLPEITHLPERNSQEHEIRMLKCSKCIVAKYVVDTPLQMSKLIREKGCTANNIIDMAYQGKIKAIGKYSCFAPSVNISPLIIDADIPIITETFLNGRKLVKGKVDLATVSENASCIKDIPVSLMSDSIRKRKLILFIDSIGDPNDQTVLAWYQGNLNFYRRTPTLPTANWWHLHTFIGLEICNAPLIARFLVKNFPEIEGFTRKMK</sequence>
<name>N1JPF1_BLUG1</name>
<comment type="caution">
    <text evidence="1">The sequence shown here is derived from an EMBL/GenBank/DDBJ whole genome shotgun (WGS) entry which is preliminary data.</text>
</comment>
<dbReference type="Proteomes" id="UP000015441">
    <property type="component" value="Unassembled WGS sequence"/>
</dbReference>
<dbReference type="InParanoid" id="N1JPF1"/>
<dbReference type="AlphaFoldDB" id="N1JPF1"/>
<evidence type="ECO:0000313" key="2">
    <source>
        <dbReference type="Proteomes" id="UP000015441"/>
    </source>
</evidence>
<dbReference type="EMBL" id="CAUH01006617">
    <property type="protein sequence ID" value="CCU82585.1"/>
    <property type="molecule type" value="Genomic_DNA"/>
</dbReference>
<evidence type="ECO:0000313" key="1">
    <source>
        <dbReference type="EMBL" id="CCU82585.1"/>
    </source>
</evidence>
<gene>
    <name evidence="1" type="ORF">BGHDH14_bghG006617000001001</name>
</gene>
<keyword evidence="2" id="KW-1185">Reference proteome</keyword>
<dbReference type="HOGENOM" id="CLU_1045820_0_0_1"/>
<proteinExistence type="predicted"/>
<dbReference type="OrthoDB" id="10617502at2759"/>
<reference evidence="1 2" key="1">
    <citation type="journal article" date="2010" name="Science">
        <title>Genome expansion and gene loss in powdery mildew fungi reveal tradeoffs in extreme parasitism.</title>
        <authorList>
            <person name="Spanu P.D."/>
            <person name="Abbott J.C."/>
            <person name="Amselem J."/>
            <person name="Burgis T.A."/>
            <person name="Soanes D.M."/>
            <person name="Stueber K."/>
            <person name="Ver Loren van Themaat E."/>
            <person name="Brown J.K.M."/>
            <person name="Butcher S.A."/>
            <person name="Gurr S.J."/>
            <person name="Lebrun M.-H."/>
            <person name="Ridout C.J."/>
            <person name="Schulze-Lefert P."/>
            <person name="Talbot N.J."/>
            <person name="Ahmadinejad N."/>
            <person name="Ametz C."/>
            <person name="Barton G.R."/>
            <person name="Benjdia M."/>
            <person name="Bidzinski P."/>
            <person name="Bindschedler L.V."/>
            <person name="Both M."/>
            <person name="Brewer M.T."/>
            <person name="Cadle-Davidson L."/>
            <person name="Cadle-Davidson M.M."/>
            <person name="Collemare J."/>
            <person name="Cramer R."/>
            <person name="Frenkel O."/>
            <person name="Godfrey D."/>
            <person name="Harriman J."/>
            <person name="Hoede C."/>
            <person name="King B.C."/>
            <person name="Klages S."/>
            <person name="Kleemann J."/>
            <person name="Knoll D."/>
            <person name="Koti P.S."/>
            <person name="Kreplak J."/>
            <person name="Lopez-Ruiz F.J."/>
            <person name="Lu X."/>
            <person name="Maekawa T."/>
            <person name="Mahanil S."/>
            <person name="Micali C."/>
            <person name="Milgroom M.G."/>
            <person name="Montana G."/>
            <person name="Noir S."/>
            <person name="O'Connell R.J."/>
            <person name="Oberhaensli S."/>
            <person name="Parlange F."/>
            <person name="Pedersen C."/>
            <person name="Quesneville H."/>
            <person name="Reinhardt R."/>
            <person name="Rott M."/>
            <person name="Sacristan S."/>
            <person name="Schmidt S.M."/>
            <person name="Schoen M."/>
            <person name="Skamnioti P."/>
            <person name="Sommer H."/>
            <person name="Stephens A."/>
            <person name="Takahara H."/>
            <person name="Thordal-Christensen H."/>
            <person name="Vigouroux M."/>
            <person name="Wessling R."/>
            <person name="Wicker T."/>
            <person name="Panstruga R."/>
        </authorList>
    </citation>
    <scope>NUCLEOTIDE SEQUENCE [LARGE SCALE GENOMIC DNA]</scope>
    <source>
        <strain evidence="1">DH14</strain>
    </source>
</reference>
<organism evidence="1 2">
    <name type="scientific">Blumeria graminis f. sp. hordei (strain DH14)</name>
    <name type="common">Barley powdery mildew</name>
    <name type="synonym">Oidium monilioides f. sp. hordei</name>
    <dbReference type="NCBI Taxonomy" id="546991"/>
    <lineage>
        <taxon>Eukaryota</taxon>
        <taxon>Fungi</taxon>
        <taxon>Dikarya</taxon>
        <taxon>Ascomycota</taxon>
        <taxon>Pezizomycotina</taxon>
        <taxon>Leotiomycetes</taxon>
        <taxon>Erysiphales</taxon>
        <taxon>Erysiphaceae</taxon>
        <taxon>Blumeria</taxon>
        <taxon>Blumeria hordei</taxon>
    </lineage>
</organism>
<accession>N1JPF1</accession>